<dbReference type="PANTHER" id="PTHR11017:SF555">
    <property type="entry name" value="TIR-NBS-LRR RCT1-LIKE RESISTANCE PROTEIN"/>
    <property type="match status" value="1"/>
</dbReference>
<dbReference type="Pfam" id="PF20160">
    <property type="entry name" value="C-JID"/>
    <property type="match status" value="1"/>
</dbReference>
<dbReference type="Pfam" id="PF00931">
    <property type="entry name" value="NB-ARC"/>
    <property type="match status" value="1"/>
</dbReference>
<dbReference type="FunFam" id="3.40.50.10140:FF:000007">
    <property type="entry name" value="Disease resistance protein (TIR-NBS-LRR class)"/>
    <property type="match status" value="1"/>
</dbReference>
<name>A0AAD7LS72_QUISA</name>
<reference evidence="9" key="1">
    <citation type="journal article" date="2023" name="Science">
        <title>Elucidation of the pathway for biosynthesis of saponin adjuvants from the soapbark tree.</title>
        <authorList>
            <person name="Reed J."/>
            <person name="Orme A."/>
            <person name="El-Demerdash A."/>
            <person name="Owen C."/>
            <person name="Martin L.B.B."/>
            <person name="Misra R.C."/>
            <person name="Kikuchi S."/>
            <person name="Rejzek M."/>
            <person name="Martin A.C."/>
            <person name="Harkess A."/>
            <person name="Leebens-Mack J."/>
            <person name="Louveau T."/>
            <person name="Stephenson M.J."/>
            <person name="Osbourn A."/>
        </authorList>
    </citation>
    <scope>NUCLEOTIDE SEQUENCE</scope>
    <source>
        <strain evidence="9">S10</strain>
    </source>
</reference>
<evidence type="ECO:0000256" key="2">
    <source>
        <dbReference type="ARBA" id="ARBA00022614"/>
    </source>
</evidence>
<dbReference type="InterPro" id="IPR036390">
    <property type="entry name" value="WH_DNA-bd_sf"/>
</dbReference>
<protein>
    <recommendedName>
        <fullName evidence="1">ADP-ribosyl cyclase/cyclic ADP-ribose hydrolase</fullName>
        <ecNumber evidence="1">3.2.2.6</ecNumber>
    </recommendedName>
</protein>
<evidence type="ECO:0000256" key="3">
    <source>
        <dbReference type="ARBA" id="ARBA00022737"/>
    </source>
</evidence>
<dbReference type="SUPFAM" id="SSF52540">
    <property type="entry name" value="P-loop containing nucleoside triphosphate hydrolases"/>
    <property type="match status" value="1"/>
</dbReference>
<dbReference type="InterPro" id="IPR027417">
    <property type="entry name" value="P-loop_NTPase"/>
</dbReference>
<comment type="caution">
    <text evidence="9">The sequence shown here is derived from an EMBL/GenBank/DDBJ whole genome shotgun (WGS) entry which is preliminary data.</text>
</comment>
<organism evidence="9 10">
    <name type="scientific">Quillaja saponaria</name>
    <name type="common">Soap bark tree</name>
    <dbReference type="NCBI Taxonomy" id="32244"/>
    <lineage>
        <taxon>Eukaryota</taxon>
        <taxon>Viridiplantae</taxon>
        <taxon>Streptophyta</taxon>
        <taxon>Embryophyta</taxon>
        <taxon>Tracheophyta</taxon>
        <taxon>Spermatophyta</taxon>
        <taxon>Magnoliopsida</taxon>
        <taxon>eudicotyledons</taxon>
        <taxon>Gunneridae</taxon>
        <taxon>Pentapetalae</taxon>
        <taxon>rosids</taxon>
        <taxon>fabids</taxon>
        <taxon>Fabales</taxon>
        <taxon>Quillajaceae</taxon>
        <taxon>Quillaja</taxon>
    </lineage>
</organism>
<evidence type="ECO:0000256" key="7">
    <source>
        <dbReference type="ARBA" id="ARBA00047304"/>
    </source>
</evidence>
<evidence type="ECO:0000313" key="9">
    <source>
        <dbReference type="EMBL" id="KAJ7963187.1"/>
    </source>
</evidence>
<dbReference type="Gene3D" id="3.80.10.10">
    <property type="entry name" value="Ribonuclease Inhibitor"/>
    <property type="match status" value="2"/>
</dbReference>
<dbReference type="SUPFAM" id="SSF46785">
    <property type="entry name" value="Winged helix' DNA-binding domain"/>
    <property type="match status" value="1"/>
</dbReference>
<evidence type="ECO:0000256" key="6">
    <source>
        <dbReference type="ARBA" id="ARBA00023027"/>
    </source>
</evidence>
<dbReference type="InterPro" id="IPR032675">
    <property type="entry name" value="LRR_dom_sf"/>
</dbReference>
<dbReference type="Proteomes" id="UP001163823">
    <property type="component" value="Chromosome 7"/>
</dbReference>
<evidence type="ECO:0000313" key="10">
    <source>
        <dbReference type="Proteomes" id="UP001163823"/>
    </source>
</evidence>
<keyword evidence="2" id="KW-0433">Leucine-rich repeat</keyword>
<comment type="catalytic activity">
    <reaction evidence="7">
        <text>NAD(+) + H2O = ADP-D-ribose + nicotinamide + H(+)</text>
        <dbReference type="Rhea" id="RHEA:16301"/>
        <dbReference type="ChEBI" id="CHEBI:15377"/>
        <dbReference type="ChEBI" id="CHEBI:15378"/>
        <dbReference type="ChEBI" id="CHEBI:17154"/>
        <dbReference type="ChEBI" id="CHEBI:57540"/>
        <dbReference type="ChEBI" id="CHEBI:57967"/>
        <dbReference type="EC" id="3.2.2.6"/>
    </reaction>
    <physiologicalReaction direction="left-to-right" evidence="7">
        <dbReference type="Rhea" id="RHEA:16302"/>
    </physiologicalReaction>
</comment>
<dbReference type="EC" id="3.2.2.6" evidence="1"/>
<dbReference type="SUPFAM" id="SSF52058">
    <property type="entry name" value="L domain-like"/>
    <property type="match status" value="1"/>
</dbReference>
<accession>A0AAD7LS72</accession>
<dbReference type="FunFam" id="1.10.8.430:FF:000002">
    <property type="entry name" value="Disease resistance protein (TIR-NBS-LRR class)"/>
    <property type="match status" value="1"/>
</dbReference>
<feature type="domain" description="TIR" evidence="8">
    <location>
        <begin position="15"/>
        <end position="177"/>
    </location>
</feature>
<dbReference type="SMART" id="SM00255">
    <property type="entry name" value="TIR"/>
    <property type="match status" value="1"/>
</dbReference>
<dbReference type="PANTHER" id="PTHR11017">
    <property type="entry name" value="LEUCINE-RICH REPEAT-CONTAINING PROTEIN"/>
    <property type="match status" value="1"/>
</dbReference>
<dbReference type="GO" id="GO:0006952">
    <property type="term" value="P:defense response"/>
    <property type="evidence" value="ECO:0007669"/>
    <property type="project" value="UniProtKB-KW"/>
</dbReference>
<dbReference type="InterPro" id="IPR044974">
    <property type="entry name" value="Disease_R_plants"/>
</dbReference>
<dbReference type="KEGG" id="qsa:O6P43_018315"/>
<dbReference type="InterPro" id="IPR035897">
    <property type="entry name" value="Toll_tir_struct_dom_sf"/>
</dbReference>
<dbReference type="PRINTS" id="PR00364">
    <property type="entry name" value="DISEASERSIST"/>
</dbReference>
<evidence type="ECO:0000256" key="4">
    <source>
        <dbReference type="ARBA" id="ARBA00022801"/>
    </source>
</evidence>
<dbReference type="Gene3D" id="1.10.8.430">
    <property type="entry name" value="Helical domain of apoptotic protease-activating factors"/>
    <property type="match status" value="1"/>
</dbReference>
<dbReference type="InterPro" id="IPR042197">
    <property type="entry name" value="Apaf_helical"/>
</dbReference>
<evidence type="ECO:0000256" key="5">
    <source>
        <dbReference type="ARBA" id="ARBA00022821"/>
    </source>
</evidence>
<evidence type="ECO:0000256" key="1">
    <source>
        <dbReference type="ARBA" id="ARBA00011982"/>
    </source>
</evidence>
<dbReference type="InterPro" id="IPR058192">
    <property type="entry name" value="WHD_ROQ1-like"/>
</dbReference>
<dbReference type="Pfam" id="PF23282">
    <property type="entry name" value="WHD_ROQ1"/>
    <property type="match status" value="1"/>
</dbReference>
<dbReference type="GO" id="GO:0043531">
    <property type="term" value="F:ADP binding"/>
    <property type="evidence" value="ECO:0007669"/>
    <property type="project" value="InterPro"/>
</dbReference>
<sequence>MASSSSAAPSSSILEKYDVFISFRGEDTRRNFTSQLHHALCQKNIKTFIDSYDLVRGENISQALLQAIEESTVWVIIFSENYASSRWCLDELVEIVKCMNMNKNTRIAIPVFYNVDPSHVRHQSGSYEKCKDNNIDKVEEWKVALTETANLSGWDSKNYSTDVELIKAIIEDVLKRLSNLHPINSKLSGLVGIEEQITNIESLMSRESTDIRMIGIWGMGGIGKTTIAGALYNKLSGEYNGSCFVQNVREEMEKHGAKSTRNQIFSKLLGGEKVDIDTPHVESTWVITRLQRIKVLIVLDDVNDSRQLDVLVGKHHWFGELDVSVEKHHWFGEGSRIIVTTRDKHVICKRGDDDKQAIRESTNEIYEVKKLKFDEAHQLFCARAFQRNEPPVDYMKLCHKAIEYAKGVPLALNVLGSLLFGTSIDEWKSALDKLKEIPNEDIQKVLRLSYDSLDQKEKDIFLDIVHFFKEMEKDYVKGILDGCGFYADIGIKRLLDKSLITIGPCDTINMHDLIEEMGLNIVREKYLKEPQSRSRLHNHEEICHVLNNNKGTEAIEGIWLDNNFEKAVRLRPDVFANMQKLRILLFDVYNVDNEIGVYCSEALELPDALRLLHWREYPLKSLPSSFCPKELVSLTLQNSKIQKLWNGVQGLPNLEMLDLDGCVNLTELPNLSLAKSLNTMILSGCSRLVSVPSSIEHLQKLVYLSLNGCERLGSIPPDIHLSSLSELDLRMCWDLEEFSVTSDTMKSLYLTATAIKKIHPSICRLHTLLKLDLSWCSYISEIPASIKNLSRLRQLCISNCNRLESLPQLPSSINRLIASRCTKLEIVPSSTLRMISEDWNQYNNGEPSDYSSLGESLIFSGCKKLDQKALEIIEAEAQLSIYRVAYLSSRKRLEGGIPNDFDHPSAQICLPGNKIPKWFSRRTTGSSITIRVDPSLINNHNFLGFAFCHVITECSGSISCLCYVYFGKKLVHSQYFGTSYREKEQSNDHVLMIYESNINLKLVEKLKELFSTRYTTFPDARIKFMFDPNHVIKNNGVKLVRVQERLLQGVGIKRSRAEFGH</sequence>
<keyword evidence="6" id="KW-0520">NAD</keyword>
<dbReference type="Gene3D" id="3.40.50.300">
    <property type="entry name" value="P-loop containing nucleotide triphosphate hydrolases"/>
    <property type="match status" value="1"/>
</dbReference>
<dbReference type="Gene3D" id="3.40.50.10140">
    <property type="entry name" value="Toll/interleukin-1 receptor homology (TIR) domain"/>
    <property type="match status" value="1"/>
</dbReference>
<evidence type="ECO:0000259" key="8">
    <source>
        <dbReference type="PROSITE" id="PS50104"/>
    </source>
</evidence>
<dbReference type="Pfam" id="PF01582">
    <property type="entry name" value="TIR"/>
    <property type="match status" value="1"/>
</dbReference>
<dbReference type="SUPFAM" id="SSF52200">
    <property type="entry name" value="Toll/Interleukin receptor TIR domain"/>
    <property type="match status" value="1"/>
</dbReference>
<keyword evidence="4" id="KW-0378">Hydrolase</keyword>
<gene>
    <name evidence="9" type="ORF">O6P43_018315</name>
</gene>
<dbReference type="EMBL" id="JARAOO010000007">
    <property type="protein sequence ID" value="KAJ7963187.1"/>
    <property type="molecule type" value="Genomic_DNA"/>
</dbReference>
<dbReference type="GO" id="GO:0007165">
    <property type="term" value="P:signal transduction"/>
    <property type="evidence" value="ECO:0007669"/>
    <property type="project" value="InterPro"/>
</dbReference>
<dbReference type="InterPro" id="IPR045344">
    <property type="entry name" value="C-JID"/>
</dbReference>
<keyword evidence="5" id="KW-0611">Plant defense</keyword>
<dbReference type="InterPro" id="IPR000157">
    <property type="entry name" value="TIR_dom"/>
</dbReference>
<dbReference type="PROSITE" id="PS50104">
    <property type="entry name" value="TIR"/>
    <property type="match status" value="1"/>
</dbReference>
<dbReference type="InterPro" id="IPR002182">
    <property type="entry name" value="NB-ARC"/>
</dbReference>
<dbReference type="GO" id="GO:0061809">
    <property type="term" value="F:NAD+ nucleosidase activity, cyclic ADP-ribose generating"/>
    <property type="evidence" value="ECO:0007669"/>
    <property type="project" value="UniProtKB-EC"/>
</dbReference>
<keyword evidence="10" id="KW-1185">Reference proteome</keyword>
<dbReference type="AlphaFoldDB" id="A0AAD7LS72"/>
<proteinExistence type="predicted"/>
<keyword evidence="3" id="KW-0677">Repeat</keyword>